<dbReference type="Proteomes" id="UP000019678">
    <property type="component" value="Unassembled WGS sequence"/>
</dbReference>
<dbReference type="PANTHER" id="PTHR35024">
    <property type="entry name" value="HYPOTHETICAL CYTOSOLIC PROTEIN"/>
    <property type="match status" value="1"/>
</dbReference>
<gene>
    <name evidence="2" type="ORF">CAP_1072</name>
</gene>
<dbReference type="EMBL" id="ASRX01000122">
    <property type="protein sequence ID" value="EYF00230.1"/>
    <property type="molecule type" value="Genomic_DNA"/>
</dbReference>
<dbReference type="AlphaFoldDB" id="A0A017SUE0"/>
<comment type="caution">
    <text evidence="2">The sequence shown here is derived from an EMBL/GenBank/DDBJ whole genome shotgun (WGS) entry which is preliminary data.</text>
</comment>
<protein>
    <recommendedName>
        <fullName evidence="4">Integral membrane protein CcmA involved in cell shape determination</fullName>
    </recommendedName>
</protein>
<reference evidence="2 3" key="1">
    <citation type="submission" date="2013-05" db="EMBL/GenBank/DDBJ databases">
        <title>Genome assembly of Chondromyces apiculatus DSM 436.</title>
        <authorList>
            <person name="Sharma G."/>
            <person name="Khatri I."/>
            <person name="Kaur C."/>
            <person name="Mayilraj S."/>
            <person name="Subramanian S."/>
        </authorList>
    </citation>
    <scope>NUCLEOTIDE SEQUENCE [LARGE SCALE GENOMIC DNA]</scope>
    <source>
        <strain evidence="2 3">DSM 436</strain>
    </source>
</reference>
<dbReference type="PANTHER" id="PTHR35024:SF4">
    <property type="entry name" value="POLYMER-FORMING CYTOSKELETAL PROTEIN"/>
    <property type="match status" value="1"/>
</dbReference>
<evidence type="ECO:0008006" key="4">
    <source>
        <dbReference type="Google" id="ProtNLM"/>
    </source>
</evidence>
<proteinExistence type="inferred from homology"/>
<dbReference type="eggNOG" id="COG1664">
    <property type="taxonomic scope" value="Bacteria"/>
</dbReference>
<evidence type="ECO:0000256" key="1">
    <source>
        <dbReference type="ARBA" id="ARBA00044755"/>
    </source>
</evidence>
<sequence length="103" mass="10274">MATIIGNGLTIEGEITSDEDVEVAGTLRGKLSAEGVVTVDTGAVIEADVSASTLQVGGTVTGNVSASDRVDLLAGGRLVGDVKAARLTIADGAQFKGNVDMDV</sequence>
<dbReference type="InterPro" id="IPR007607">
    <property type="entry name" value="BacA/B"/>
</dbReference>
<evidence type="ECO:0000313" key="2">
    <source>
        <dbReference type="EMBL" id="EYF00230.1"/>
    </source>
</evidence>
<evidence type="ECO:0000313" key="3">
    <source>
        <dbReference type="Proteomes" id="UP000019678"/>
    </source>
</evidence>
<keyword evidence="3" id="KW-1185">Reference proteome</keyword>
<comment type="similarity">
    <text evidence="1">Belongs to the bactofilin family.</text>
</comment>
<dbReference type="Pfam" id="PF04519">
    <property type="entry name" value="Bactofilin"/>
    <property type="match status" value="1"/>
</dbReference>
<dbReference type="RefSeq" id="WP_044251916.1">
    <property type="nucleotide sequence ID" value="NZ_ASRX01000122.1"/>
</dbReference>
<organism evidence="2 3">
    <name type="scientific">Chondromyces apiculatus DSM 436</name>
    <dbReference type="NCBI Taxonomy" id="1192034"/>
    <lineage>
        <taxon>Bacteria</taxon>
        <taxon>Pseudomonadati</taxon>
        <taxon>Myxococcota</taxon>
        <taxon>Polyangia</taxon>
        <taxon>Polyangiales</taxon>
        <taxon>Polyangiaceae</taxon>
        <taxon>Chondromyces</taxon>
    </lineage>
</organism>
<name>A0A017SUE0_9BACT</name>
<accession>A0A017SUE0</accession>